<dbReference type="OrthoDB" id="4772757at2759"/>
<feature type="domain" description="GPI inositol-deacylase winged helix" evidence="3">
    <location>
        <begin position="625"/>
        <end position="704"/>
    </location>
</feature>
<dbReference type="InterPro" id="IPR027417">
    <property type="entry name" value="P-loop_NTPase"/>
</dbReference>
<feature type="domain" description="Nephrocystin 3-like N-terminal" evidence="4">
    <location>
        <begin position="344"/>
        <end position="506"/>
    </location>
</feature>
<dbReference type="PANTHER" id="PTHR10039">
    <property type="entry name" value="AMELOGENIN"/>
    <property type="match status" value="1"/>
</dbReference>
<dbReference type="PANTHER" id="PTHR10039:SF14">
    <property type="entry name" value="NACHT DOMAIN-CONTAINING PROTEIN"/>
    <property type="match status" value="1"/>
</dbReference>
<feature type="region of interest" description="Disordered" evidence="2">
    <location>
        <begin position="19"/>
        <end position="41"/>
    </location>
</feature>
<evidence type="ECO:0000259" key="4">
    <source>
        <dbReference type="Pfam" id="PF24883"/>
    </source>
</evidence>
<dbReference type="Pfam" id="PF24883">
    <property type="entry name" value="NPHP3_N"/>
    <property type="match status" value="1"/>
</dbReference>
<dbReference type="InterPro" id="IPR056884">
    <property type="entry name" value="NPHP3-like_N"/>
</dbReference>
<dbReference type="AlphaFoldDB" id="A0A8H4J187"/>
<keyword evidence="6" id="KW-1185">Reference proteome</keyword>
<evidence type="ECO:0008006" key="7">
    <source>
        <dbReference type="Google" id="ProtNLM"/>
    </source>
</evidence>
<protein>
    <recommendedName>
        <fullName evidence="7">NACHT domain-containing protein</fullName>
    </recommendedName>
</protein>
<dbReference type="Proteomes" id="UP000572817">
    <property type="component" value="Unassembled WGS sequence"/>
</dbReference>
<dbReference type="Pfam" id="PF22939">
    <property type="entry name" value="WHD_GPIID"/>
    <property type="match status" value="1"/>
</dbReference>
<name>A0A8H4J187_9PEZI</name>
<evidence type="ECO:0000256" key="1">
    <source>
        <dbReference type="ARBA" id="ARBA00022737"/>
    </source>
</evidence>
<gene>
    <name evidence="5" type="ORF">GTA08_BOTSDO13070</name>
</gene>
<proteinExistence type="predicted"/>
<evidence type="ECO:0000256" key="2">
    <source>
        <dbReference type="SAM" id="MobiDB-lite"/>
    </source>
</evidence>
<reference evidence="5" key="1">
    <citation type="submission" date="2020-04" db="EMBL/GenBank/DDBJ databases">
        <title>Genome Assembly and Annotation of Botryosphaeria dothidea sdau 11-99, a Latent Pathogen of Apple Fruit Ring Rot in China.</title>
        <authorList>
            <person name="Yu C."/>
            <person name="Diao Y."/>
            <person name="Lu Q."/>
            <person name="Zhao J."/>
            <person name="Cui S."/>
            <person name="Peng C."/>
            <person name="He B."/>
            <person name="Liu H."/>
        </authorList>
    </citation>
    <scope>NUCLEOTIDE SEQUENCE [LARGE SCALE GENOMIC DNA]</scope>
    <source>
        <strain evidence="5">Sdau11-99</strain>
    </source>
</reference>
<evidence type="ECO:0000259" key="3">
    <source>
        <dbReference type="Pfam" id="PF22939"/>
    </source>
</evidence>
<sequence>MSDTMRRRDRLSSRLKSFLHRRTDRSHRQSRRPRKQIPRQADIARDPSKQIRSNYFSHNIYGSRTATFHLANVYTRSTTRSSRQPRPTKVRRNDRAFAFAQALQEHINGLKEDEKAAFQHASRGISEKNILHGLQGLGDDHMQNSLLRRHSESLTKFLGLLDRFLGGVGIAIQQSPDVSSLVVGGVRLLIDLAKDFTSFFDRLSRMMVEIDDLLDVLAKYAQTARDNSLICTTLAAVYGDILKFYRDARRVFINRNQERKKHVSITVFFRSQWEPFEGRFGDIRLSMQHHLRVLSHAATATMVGQEEERKQRALVKDREDFLHWISTASHNEKHTAVYEKRHPGTGDWFLRTSEFQQWRSSATAALLWCYGKPGSGKSVLASHVVEAILEQYGADEKVGVCFAYYDYTQSASQGFSRIIRSLIKQLCRKADTIPDAFKKAKQNADSPSTLANLNHFTTITSKFEKVFLIIDALDECLEDDERPRMLCFLAEALGHISHIRVFVTSRRESDIVHKFEALGMPTIQLEAESVAADIEKYVTNEVSRLRSEKELYIINEELAEKVVRTLTDRAEGMFLWVNLQLQQLCKASQRRKNYYVERALEKLPTGLDDTYHRVAKQIENYDDGMKYLAIACFMWVFYAERPLTMNELRHAVAITDGHTDLQKSWPEPEQEESILNACANMLEMDFQRVVRPIHYSVQEFFTKPANIDQGDFAQLGQRYYSHQTLATTCIDELGYRLQSGPCRNTLELYVGAI</sequence>
<accession>A0A8H4J187</accession>
<organism evidence="5 6">
    <name type="scientific">Botryosphaeria dothidea</name>
    <dbReference type="NCBI Taxonomy" id="55169"/>
    <lineage>
        <taxon>Eukaryota</taxon>
        <taxon>Fungi</taxon>
        <taxon>Dikarya</taxon>
        <taxon>Ascomycota</taxon>
        <taxon>Pezizomycotina</taxon>
        <taxon>Dothideomycetes</taxon>
        <taxon>Dothideomycetes incertae sedis</taxon>
        <taxon>Botryosphaeriales</taxon>
        <taxon>Botryosphaeriaceae</taxon>
        <taxon>Botryosphaeria</taxon>
    </lineage>
</organism>
<dbReference type="SUPFAM" id="SSF52540">
    <property type="entry name" value="P-loop containing nucleoside triphosphate hydrolases"/>
    <property type="match status" value="1"/>
</dbReference>
<evidence type="ECO:0000313" key="5">
    <source>
        <dbReference type="EMBL" id="KAF4311331.1"/>
    </source>
</evidence>
<dbReference type="Gene3D" id="3.40.50.300">
    <property type="entry name" value="P-loop containing nucleotide triphosphate hydrolases"/>
    <property type="match status" value="1"/>
</dbReference>
<evidence type="ECO:0000313" key="6">
    <source>
        <dbReference type="Proteomes" id="UP000572817"/>
    </source>
</evidence>
<keyword evidence="1" id="KW-0677">Repeat</keyword>
<dbReference type="EMBL" id="WWBZ02000010">
    <property type="protein sequence ID" value="KAF4311331.1"/>
    <property type="molecule type" value="Genomic_DNA"/>
</dbReference>
<feature type="compositionally biased region" description="Basic residues" evidence="2">
    <location>
        <begin position="19"/>
        <end position="37"/>
    </location>
</feature>
<dbReference type="InterPro" id="IPR054471">
    <property type="entry name" value="GPIID_WHD"/>
</dbReference>
<comment type="caution">
    <text evidence="5">The sequence shown here is derived from an EMBL/GenBank/DDBJ whole genome shotgun (WGS) entry which is preliminary data.</text>
</comment>